<protein>
    <submittedName>
        <fullName evidence="7">TetR/AcrR family transcriptional regulator</fullName>
    </submittedName>
</protein>
<dbReference type="Gene3D" id="1.10.10.60">
    <property type="entry name" value="Homeodomain-like"/>
    <property type="match status" value="1"/>
</dbReference>
<dbReference type="PRINTS" id="PR00455">
    <property type="entry name" value="HTHTETR"/>
</dbReference>
<organism evidence="7 8">
    <name type="scientific">Arthrobacter citreus</name>
    <dbReference type="NCBI Taxonomy" id="1670"/>
    <lineage>
        <taxon>Bacteria</taxon>
        <taxon>Bacillati</taxon>
        <taxon>Actinomycetota</taxon>
        <taxon>Actinomycetes</taxon>
        <taxon>Micrococcales</taxon>
        <taxon>Micrococcaceae</taxon>
        <taxon>Arthrobacter</taxon>
    </lineage>
</organism>
<dbReference type="PROSITE" id="PS50977">
    <property type="entry name" value="HTH_TETR_2"/>
    <property type="match status" value="1"/>
</dbReference>
<proteinExistence type="predicted"/>
<feature type="compositionally biased region" description="Low complexity" evidence="5">
    <location>
        <begin position="1"/>
        <end position="19"/>
    </location>
</feature>
<dbReference type="EMBL" id="CP151657">
    <property type="protein sequence ID" value="WZP16095.1"/>
    <property type="molecule type" value="Genomic_DNA"/>
</dbReference>
<dbReference type="SUPFAM" id="SSF48498">
    <property type="entry name" value="Tetracyclin repressor-like, C-terminal domain"/>
    <property type="match status" value="1"/>
</dbReference>
<dbReference type="Pfam" id="PF17932">
    <property type="entry name" value="TetR_C_24"/>
    <property type="match status" value="1"/>
</dbReference>
<accession>A0ABZ2ZVH9</accession>
<evidence type="ECO:0000256" key="1">
    <source>
        <dbReference type="ARBA" id="ARBA00023015"/>
    </source>
</evidence>
<dbReference type="PANTHER" id="PTHR30055:SF234">
    <property type="entry name" value="HTH-TYPE TRANSCRIPTIONAL REGULATOR BETI"/>
    <property type="match status" value="1"/>
</dbReference>
<evidence type="ECO:0000313" key="7">
    <source>
        <dbReference type="EMBL" id="WZP16095.1"/>
    </source>
</evidence>
<evidence type="ECO:0000256" key="4">
    <source>
        <dbReference type="PROSITE-ProRule" id="PRU00335"/>
    </source>
</evidence>
<sequence>MPSTPAASAGPAAASPVAARRGRPGYDQQSVLAIAVDVFNKHGYEATSMGILAENLGITKSAIYHHVPSKGDLLRLALENALGGLEAVLDDARSSNGPADAQLEFVLRGTIQVLTERLPFVTLLLRLRGNTDIERDALARRRDFDHRVADLVQAAQNEGTLRGDIDPRTTTRLLFGTINSIVEWYRPGGPISPDQLADDLITMVFDGLHRSS</sequence>
<name>A0ABZ2ZVH9_9MICC</name>
<dbReference type="SUPFAM" id="SSF46689">
    <property type="entry name" value="Homeodomain-like"/>
    <property type="match status" value="1"/>
</dbReference>
<evidence type="ECO:0000256" key="3">
    <source>
        <dbReference type="ARBA" id="ARBA00023163"/>
    </source>
</evidence>
<keyword evidence="3" id="KW-0804">Transcription</keyword>
<dbReference type="InterPro" id="IPR036271">
    <property type="entry name" value="Tet_transcr_reg_TetR-rel_C_sf"/>
</dbReference>
<gene>
    <name evidence="7" type="ORF">AAE021_00440</name>
</gene>
<keyword evidence="2 4" id="KW-0238">DNA-binding</keyword>
<evidence type="ECO:0000256" key="5">
    <source>
        <dbReference type="SAM" id="MobiDB-lite"/>
    </source>
</evidence>
<dbReference type="Gene3D" id="1.10.357.10">
    <property type="entry name" value="Tetracycline Repressor, domain 2"/>
    <property type="match status" value="1"/>
</dbReference>
<dbReference type="Proteomes" id="UP001448858">
    <property type="component" value="Chromosome"/>
</dbReference>
<evidence type="ECO:0000256" key="2">
    <source>
        <dbReference type="ARBA" id="ARBA00023125"/>
    </source>
</evidence>
<reference evidence="7 8" key="1">
    <citation type="submission" date="2024-04" db="EMBL/GenBank/DDBJ databases">
        <title>Arthrobacter sp. from Plains bison fecal sample.</title>
        <authorList>
            <person name="Ruzzini A."/>
        </authorList>
    </citation>
    <scope>NUCLEOTIDE SEQUENCE [LARGE SCALE GENOMIC DNA]</scope>
    <source>
        <strain evidence="7 8">EINP1</strain>
    </source>
</reference>
<feature type="DNA-binding region" description="H-T-H motif" evidence="4">
    <location>
        <begin position="48"/>
        <end position="67"/>
    </location>
</feature>
<keyword evidence="8" id="KW-1185">Reference proteome</keyword>
<feature type="region of interest" description="Disordered" evidence="5">
    <location>
        <begin position="1"/>
        <end position="22"/>
    </location>
</feature>
<dbReference type="InterPro" id="IPR001647">
    <property type="entry name" value="HTH_TetR"/>
</dbReference>
<dbReference type="PANTHER" id="PTHR30055">
    <property type="entry name" value="HTH-TYPE TRANSCRIPTIONAL REGULATOR RUTR"/>
    <property type="match status" value="1"/>
</dbReference>
<dbReference type="InterPro" id="IPR050109">
    <property type="entry name" value="HTH-type_TetR-like_transc_reg"/>
</dbReference>
<dbReference type="RefSeq" id="WP_342023743.1">
    <property type="nucleotide sequence ID" value="NZ_CP151657.1"/>
</dbReference>
<feature type="domain" description="HTH tetR-type" evidence="6">
    <location>
        <begin position="25"/>
        <end position="85"/>
    </location>
</feature>
<dbReference type="Pfam" id="PF00440">
    <property type="entry name" value="TetR_N"/>
    <property type="match status" value="1"/>
</dbReference>
<keyword evidence="1" id="KW-0805">Transcription regulation</keyword>
<dbReference type="InterPro" id="IPR041490">
    <property type="entry name" value="KstR2_TetR_C"/>
</dbReference>
<dbReference type="InterPro" id="IPR009057">
    <property type="entry name" value="Homeodomain-like_sf"/>
</dbReference>
<evidence type="ECO:0000259" key="6">
    <source>
        <dbReference type="PROSITE" id="PS50977"/>
    </source>
</evidence>
<evidence type="ECO:0000313" key="8">
    <source>
        <dbReference type="Proteomes" id="UP001448858"/>
    </source>
</evidence>